<protein>
    <recommendedName>
        <fullName evidence="2">PH domain-containing protein</fullName>
    </recommendedName>
</protein>
<feature type="domain" description="PH" evidence="2">
    <location>
        <begin position="513"/>
        <end position="610"/>
    </location>
</feature>
<dbReference type="SUPFAM" id="SSF50156">
    <property type="entry name" value="PDZ domain-like"/>
    <property type="match status" value="1"/>
</dbReference>
<dbReference type="InterPro" id="IPR001478">
    <property type="entry name" value="PDZ"/>
</dbReference>
<dbReference type="Pfam" id="PF00169">
    <property type="entry name" value="PH"/>
    <property type="match status" value="1"/>
</dbReference>
<accession>A0A6G0XTV9</accession>
<keyword evidence="4" id="KW-1185">Reference proteome</keyword>
<dbReference type="InterPro" id="IPR036034">
    <property type="entry name" value="PDZ_sf"/>
</dbReference>
<dbReference type="SMART" id="SM00233">
    <property type="entry name" value="PH"/>
    <property type="match status" value="1"/>
</dbReference>
<organism evidence="3 4">
    <name type="scientific">Aphanomyces euteiches</name>
    <dbReference type="NCBI Taxonomy" id="100861"/>
    <lineage>
        <taxon>Eukaryota</taxon>
        <taxon>Sar</taxon>
        <taxon>Stramenopiles</taxon>
        <taxon>Oomycota</taxon>
        <taxon>Saprolegniomycetes</taxon>
        <taxon>Saprolegniales</taxon>
        <taxon>Verrucalvaceae</taxon>
        <taxon>Aphanomyces</taxon>
    </lineage>
</organism>
<dbReference type="Gene3D" id="2.30.29.30">
    <property type="entry name" value="Pleckstrin-homology domain (PH domain)/Phosphotyrosine-binding domain (PTB)"/>
    <property type="match status" value="2"/>
</dbReference>
<dbReference type="AlphaFoldDB" id="A0A6G0XTV9"/>
<evidence type="ECO:0000313" key="4">
    <source>
        <dbReference type="Proteomes" id="UP000481153"/>
    </source>
</evidence>
<comment type="caution">
    <text evidence="3">The sequence shown here is derived from an EMBL/GenBank/DDBJ whole genome shotgun (WGS) entry which is preliminary data.</text>
</comment>
<dbReference type="SMART" id="SM00228">
    <property type="entry name" value="PDZ"/>
    <property type="match status" value="2"/>
</dbReference>
<dbReference type="CDD" id="cd00821">
    <property type="entry name" value="PH"/>
    <property type="match status" value="1"/>
</dbReference>
<evidence type="ECO:0000313" key="3">
    <source>
        <dbReference type="EMBL" id="KAF0743978.1"/>
    </source>
</evidence>
<evidence type="ECO:0000256" key="1">
    <source>
        <dbReference type="SAM" id="MobiDB-lite"/>
    </source>
</evidence>
<feature type="compositionally biased region" description="Polar residues" evidence="1">
    <location>
        <begin position="285"/>
        <end position="295"/>
    </location>
</feature>
<dbReference type="OrthoDB" id="5868434at2759"/>
<sequence>MSAAPVTPTSIRIIDLDTGASRHVSWDPSVPDDMFETVFESTLREVFGITDDSWVDLIDLNTSSLVPMSKHSFYNLTTKTPEAPLVLTLSPKTETLAPLKKDDIIEVSFPDRSLGITIRDFHRDNVVVNAFRSNADGTMGYAESTGVIALGDIVYKVGGVRAIGRQYDSVIQMLQTPIRPLSVHFFRPRMREGLYAVEFTSASLNMTITCDDERVLVSRLPQTLPNVMGFAESRGVRIGDSIHAIDGNVLNGPEYARAVSLLKRSVRPLVVVFWRASVQPQFTLQAETPKSSAHRNSAASWSAPSPQPSPRLSVSKIPRAHSQKDMTVQPSPSGGFNAQYDAYSNNMTGHGGSLFGEGMSMADMMDYCDTVASIGVVTHQEASILKDMLVAGRGDLASAIRHRNKNAIVALVRSPTMHLWDQLLKTRERVVLAGPVSSKKTKRYHLILTDHERLLFVNKTTNALEDEVLCSHIVTVSSRSKLQEVIITTAKSEYVLLDSFIGPSVWVRAILPFTHTQGYLKVDHGGLLGSKKRYFILKNELLSEYKKDTASDKPATVSLRECNVRVVDAKAFKFEISTPELTKQGRKISLAAPSAREYNKWIASLQAFQMVQQGNVMAAA</sequence>
<reference evidence="3 4" key="1">
    <citation type="submission" date="2019-07" db="EMBL/GenBank/DDBJ databases">
        <title>Genomics analysis of Aphanomyces spp. identifies a new class of oomycete effector associated with host adaptation.</title>
        <authorList>
            <person name="Gaulin E."/>
        </authorList>
    </citation>
    <scope>NUCLEOTIDE SEQUENCE [LARGE SCALE GENOMIC DNA]</scope>
    <source>
        <strain evidence="3 4">ATCC 201684</strain>
    </source>
</reference>
<feature type="region of interest" description="Disordered" evidence="1">
    <location>
        <begin position="285"/>
        <end position="314"/>
    </location>
</feature>
<gene>
    <name evidence="3" type="ORF">Ae201684_001618</name>
</gene>
<name>A0A6G0XTV9_9STRA</name>
<evidence type="ECO:0000259" key="2">
    <source>
        <dbReference type="PROSITE" id="PS50003"/>
    </source>
</evidence>
<dbReference type="VEuPathDB" id="FungiDB:AeMF1_000799"/>
<dbReference type="SUPFAM" id="SSF50729">
    <property type="entry name" value="PH domain-like"/>
    <property type="match status" value="2"/>
</dbReference>
<dbReference type="Proteomes" id="UP000481153">
    <property type="component" value="Unassembled WGS sequence"/>
</dbReference>
<dbReference type="InterPro" id="IPR001849">
    <property type="entry name" value="PH_domain"/>
</dbReference>
<proteinExistence type="predicted"/>
<dbReference type="EMBL" id="VJMJ01000012">
    <property type="protein sequence ID" value="KAF0743978.1"/>
    <property type="molecule type" value="Genomic_DNA"/>
</dbReference>
<dbReference type="InterPro" id="IPR011993">
    <property type="entry name" value="PH-like_dom_sf"/>
</dbReference>
<dbReference type="PROSITE" id="PS50003">
    <property type="entry name" value="PH_DOMAIN"/>
    <property type="match status" value="1"/>
</dbReference>